<dbReference type="Proteomes" id="UP001487740">
    <property type="component" value="Unassembled WGS sequence"/>
</dbReference>
<evidence type="ECO:0000313" key="1">
    <source>
        <dbReference type="EMBL" id="KAK8394218.1"/>
    </source>
</evidence>
<dbReference type="EMBL" id="JARAKH010000019">
    <property type="protein sequence ID" value="KAK8394218.1"/>
    <property type="molecule type" value="Genomic_DNA"/>
</dbReference>
<sequence length="85" mass="9938">MSKRHHENNQVHTVFKEAFYCRKCENEEKHSVKTRMKQSPRHSYYNKLRALVSCSHDKTRKQGLKTKVLSVGHHLTPVFIAHGAP</sequence>
<comment type="caution">
    <text evidence="1">The sequence shown here is derived from an EMBL/GenBank/DDBJ whole genome shotgun (WGS) entry which is preliminary data.</text>
</comment>
<reference evidence="1 2" key="1">
    <citation type="submission" date="2023-03" db="EMBL/GenBank/DDBJ databases">
        <title>High-quality genome of Scylla paramamosain provides insights in environmental adaptation.</title>
        <authorList>
            <person name="Zhang L."/>
        </authorList>
    </citation>
    <scope>NUCLEOTIDE SEQUENCE [LARGE SCALE GENOMIC DNA]</scope>
    <source>
        <strain evidence="1">LZ_2023a</strain>
        <tissue evidence="1">Muscle</tissue>
    </source>
</reference>
<keyword evidence="2" id="KW-1185">Reference proteome</keyword>
<evidence type="ECO:0000313" key="2">
    <source>
        <dbReference type="Proteomes" id="UP001487740"/>
    </source>
</evidence>
<gene>
    <name evidence="1" type="ORF">O3P69_006419</name>
</gene>
<proteinExistence type="predicted"/>
<organism evidence="1 2">
    <name type="scientific">Scylla paramamosain</name>
    <name type="common">Mud crab</name>
    <dbReference type="NCBI Taxonomy" id="85552"/>
    <lineage>
        <taxon>Eukaryota</taxon>
        <taxon>Metazoa</taxon>
        <taxon>Ecdysozoa</taxon>
        <taxon>Arthropoda</taxon>
        <taxon>Crustacea</taxon>
        <taxon>Multicrustacea</taxon>
        <taxon>Malacostraca</taxon>
        <taxon>Eumalacostraca</taxon>
        <taxon>Eucarida</taxon>
        <taxon>Decapoda</taxon>
        <taxon>Pleocyemata</taxon>
        <taxon>Brachyura</taxon>
        <taxon>Eubrachyura</taxon>
        <taxon>Portunoidea</taxon>
        <taxon>Portunidae</taxon>
        <taxon>Portuninae</taxon>
        <taxon>Scylla</taxon>
    </lineage>
</organism>
<name>A0AAW0U4J9_SCYPA</name>
<accession>A0AAW0U4J9</accession>
<dbReference type="AlphaFoldDB" id="A0AAW0U4J9"/>
<protein>
    <submittedName>
        <fullName evidence="1">Uncharacterized protein</fullName>
    </submittedName>
</protein>